<proteinExistence type="predicted"/>
<feature type="region of interest" description="Disordered" evidence="1">
    <location>
        <begin position="470"/>
        <end position="511"/>
    </location>
</feature>
<keyword evidence="4" id="KW-1185">Reference proteome</keyword>
<dbReference type="PANTHER" id="PTHR13233">
    <property type="entry name" value="MICROSPHERULE PROTEIN 1"/>
    <property type="match status" value="1"/>
</dbReference>
<dbReference type="InterPro" id="IPR037912">
    <property type="entry name" value="MCRS1"/>
</dbReference>
<dbReference type="AlphaFoldDB" id="A0ABD2QJ24"/>
<feature type="compositionally biased region" description="Basic residues" evidence="1">
    <location>
        <begin position="1"/>
        <end position="24"/>
    </location>
</feature>
<feature type="region of interest" description="Disordered" evidence="1">
    <location>
        <begin position="258"/>
        <end position="288"/>
    </location>
</feature>
<dbReference type="Pfam" id="PF00498">
    <property type="entry name" value="FHA"/>
    <property type="match status" value="1"/>
</dbReference>
<protein>
    <submittedName>
        <fullName evidence="3">Microspherule protein 1</fullName>
    </submittedName>
</protein>
<feature type="region of interest" description="Disordered" evidence="1">
    <location>
        <begin position="1"/>
        <end position="27"/>
    </location>
</feature>
<dbReference type="EMBL" id="JBJKFK010000126">
    <property type="protein sequence ID" value="KAL3319545.1"/>
    <property type="molecule type" value="Genomic_DNA"/>
</dbReference>
<sequence length="528" mass="60143">MSNRNRQYKRNKKYLGHSKKHKKPLSQACGPNLAHWRPEDDYLLINSVLITSNLTEVYYAVRFSAKFTEKDLEQRWRELLFDNVVSQTSRQAVQNLPGVIKTNLDRKIPFNTEEENLLTAVKYSHVFNSQTDMLAPFNGLLLNNPDRFYPGRTASDLFKHWNRLISCRLVPDDPCFQVDNSSFINNTEADPESFSDTEILMAETVTESLNSGINTLRDNPAVLRRTKYFTQKSYHGFRSFISQHVLHELSNMERQEVVKQNQADPQMSKPQATRRQGTSPQKSRELSLHEEVAIQQKIEMQRKKRRLIAKLRSSKEEAVRWTRLMEIRGMKGIEMTDPTPNTNIATLMGLRARYVIKGEETTFGRSSYAYKPDIDLSREGDSSKVSRCHGKIRLAQDGTFWLSNFSSHAVFVNGIPVLKNEEIHLEDQAIIGISRIALRFDINWFCLNFLCKLTVDLPVVKLLPSASCASPEPKIARDSSPLSDNLSSSSTCTITSDLDPPGVGIDKPVTDSNVIEEPCLAFSPDHES</sequence>
<organism evidence="3 4">
    <name type="scientific">Cichlidogyrus casuarinus</name>
    <dbReference type="NCBI Taxonomy" id="1844966"/>
    <lineage>
        <taxon>Eukaryota</taxon>
        <taxon>Metazoa</taxon>
        <taxon>Spiralia</taxon>
        <taxon>Lophotrochozoa</taxon>
        <taxon>Platyhelminthes</taxon>
        <taxon>Monogenea</taxon>
        <taxon>Monopisthocotylea</taxon>
        <taxon>Dactylogyridea</taxon>
        <taxon>Ancyrocephalidae</taxon>
        <taxon>Cichlidogyrus</taxon>
    </lineage>
</organism>
<evidence type="ECO:0000259" key="2">
    <source>
        <dbReference type="PROSITE" id="PS50006"/>
    </source>
</evidence>
<dbReference type="PANTHER" id="PTHR13233:SF0">
    <property type="entry name" value="MICROSPHERULE PROTEIN 1"/>
    <property type="match status" value="1"/>
</dbReference>
<dbReference type="InterPro" id="IPR008984">
    <property type="entry name" value="SMAD_FHA_dom_sf"/>
</dbReference>
<dbReference type="InterPro" id="IPR025999">
    <property type="entry name" value="MCRS_N"/>
</dbReference>
<dbReference type="PROSITE" id="PS50006">
    <property type="entry name" value="FHA_DOMAIN"/>
    <property type="match status" value="1"/>
</dbReference>
<dbReference type="Proteomes" id="UP001626550">
    <property type="component" value="Unassembled WGS sequence"/>
</dbReference>
<accession>A0ABD2QJ24</accession>
<dbReference type="InterPro" id="IPR000253">
    <property type="entry name" value="FHA_dom"/>
</dbReference>
<feature type="domain" description="FHA" evidence="2">
    <location>
        <begin position="361"/>
        <end position="417"/>
    </location>
</feature>
<gene>
    <name evidence="3" type="primary">MCRS1</name>
    <name evidence="3" type="ORF">Ciccas_001777</name>
</gene>
<dbReference type="SMART" id="SM00240">
    <property type="entry name" value="FHA"/>
    <property type="match status" value="1"/>
</dbReference>
<dbReference type="Pfam" id="PF13325">
    <property type="entry name" value="MCRS_N"/>
    <property type="match status" value="1"/>
</dbReference>
<evidence type="ECO:0000256" key="1">
    <source>
        <dbReference type="SAM" id="MobiDB-lite"/>
    </source>
</evidence>
<name>A0ABD2QJ24_9PLAT</name>
<reference evidence="3 4" key="1">
    <citation type="submission" date="2024-11" db="EMBL/GenBank/DDBJ databases">
        <title>Adaptive evolution of stress response genes in parasites aligns with host niche diversity.</title>
        <authorList>
            <person name="Hahn C."/>
            <person name="Resl P."/>
        </authorList>
    </citation>
    <scope>NUCLEOTIDE SEQUENCE [LARGE SCALE GENOMIC DNA]</scope>
    <source>
        <strain evidence="3">EGGRZ-B1_66</strain>
        <tissue evidence="3">Body</tissue>
    </source>
</reference>
<feature type="compositionally biased region" description="Low complexity" evidence="1">
    <location>
        <begin position="478"/>
        <end position="490"/>
    </location>
</feature>
<feature type="compositionally biased region" description="Polar residues" evidence="1">
    <location>
        <begin position="258"/>
        <end position="281"/>
    </location>
</feature>
<comment type="caution">
    <text evidence="3">The sequence shown here is derived from an EMBL/GenBank/DDBJ whole genome shotgun (WGS) entry which is preliminary data.</text>
</comment>
<dbReference type="SUPFAM" id="SSF49879">
    <property type="entry name" value="SMAD/FHA domain"/>
    <property type="match status" value="1"/>
</dbReference>
<evidence type="ECO:0000313" key="4">
    <source>
        <dbReference type="Proteomes" id="UP001626550"/>
    </source>
</evidence>
<evidence type="ECO:0000313" key="3">
    <source>
        <dbReference type="EMBL" id="KAL3319545.1"/>
    </source>
</evidence>
<dbReference type="Gene3D" id="2.60.200.20">
    <property type="match status" value="1"/>
</dbReference>